<dbReference type="PROSITE" id="PS51352">
    <property type="entry name" value="THIOREDOXIN_2"/>
    <property type="match status" value="1"/>
</dbReference>
<dbReference type="GO" id="GO:0016209">
    <property type="term" value="F:antioxidant activity"/>
    <property type="evidence" value="ECO:0007669"/>
    <property type="project" value="InterPro"/>
</dbReference>
<evidence type="ECO:0000256" key="2">
    <source>
        <dbReference type="ARBA" id="ARBA00022748"/>
    </source>
</evidence>
<evidence type="ECO:0000313" key="7">
    <source>
        <dbReference type="EMBL" id="RRD76624.1"/>
    </source>
</evidence>
<evidence type="ECO:0000256" key="3">
    <source>
        <dbReference type="ARBA" id="ARBA00023157"/>
    </source>
</evidence>
<dbReference type="PANTHER" id="PTHR42852:SF6">
    <property type="entry name" value="THIOL:DISULFIDE INTERCHANGE PROTEIN DSBE"/>
    <property type="match status" value="1"/>
</dbReference>
<dbReference type="OrthoDB" id="9794348at2"/>
<dbReference type="EMBL" id="RQYS01000013">
    <property type="protein sequence ID" value="RRD62329.1"/>
    <property type="molecule type" value="Genomic_DNA"/>
</dbReference>
<keyword evidence="3" id="KW-1015">Disulfide bond</keyword>
<feature type="domain" description="Thioredoxin" evidence="5">
    <location>
        <begin position="10"/>
        <end position="151"/>
    </location>
</feature>
<dbReference type="AlphaFoldDB" id="A0A3P1XU87"/>
<protein>
    <submittedName>
        <fullName evidence="6">TlpA family protein disulfide reductase</fullName>
    </submittedName>
</protein>
<dbReference type="InterPro" id="IPR036249">
    <property type="entry name" value="Thioredoxin-like_sf"/>
</dbReference>
<evidence type="ECO:0000313" key="6">
    <source>
        <dbReference type="EMBL" id="RRD62329.1"/>
    </source>
</evidence>
<accession>A0A3P1XU87</accession>
<dbReference type="InterPro" id="IPR013766">
    <property type="entry name" value="Thioredoxin_domain"/>
</dbReference>
<dbReference type="InterPro" id="IPR050553">
    <property type="entry name" value="Thioredoxin_ResA/DsbE_sf"/>
</dbReference>
<dbReference type="Gene3D" id="3.40.30.10">
    <property type="entry name" value="Glutaredoxin"/>
    <property type="match status" value="1"/>
</dbReference>
<reference evidence="8 9" key="1">
    <citation type="submission" date="2018-11" db="EMBL/GenBank/DDBJ databases">
        <title>Genomes From Bacteria Associated with the Canine Oral Cavity: a Test Case for Automated Genome-Based Taxonomic Assignment.</title>
        <authorList>
            <person name="Coil D.A."/>
            <person name="Jospin G."/>
            <person name="Darling A.E."/>
            <person name="Wallis C."/>
            <person name="Davis I.J."/>
            <person name="Harris S."/>
            <person name="Eisen J.A."/>
            <person name="Holcombe L.J."/>
            <person name="O'Flynn C."/>
        </authorList>
    </citation>
    <scope>NUCLEOTIDE SEQUENCE [LARGE SCALE GENOMIC DNA]</scope>
    <source>
        <strain evidence="7 9">OH1426_COT-023</strain>
        <strain evidence="6 8">OH2617_COT-023</strain>
    </source>
</reference>
<dbReference type="EMBL" id="RQYN01000013">
    <property type="protein sequence ID" value="RRD76624.1"/>
    <property type="molecule type" value="Genomic_DNA"/>
</dbReference>
<dbReference type="Pfam" id="PF00578">
    <property type="entry name" value="AhpC-TSA"/>
    <property type="match status" value="1"/>
</dbReference>
<dbReference type="Proteomes" id="UP000279860">
    <property type="component" value="Unassembled WGS sequence"/>
</dbReference>
<proteinExistence type="predicted"/>
<evidence type="ECO:0000259" key="5">
    <source>
        <dbReference type="PROSITE" id="PS51352"/>
    </source>
</evidence>
<evidence type="ECO:0000256" key="4">
    <source>
        <dbReference type="ARBA" id="ARBA00023284"/>
    </source>
</evidence>
<evidence type="ECO:0000256" key="1">
    <source>
        <dbReference type="ARBA" id="ARBA00004196"/>
    </source>
</evidence>
<evidence type="ECO:0000313" key="8">
    <source>
        <dbReference type="Proteomes" id="UP000278609"/>
    </source>
</evidence>
<gene>
    <name evidence="6" type="ORF">EII40_04190</name>
    <name evidence="7" type="ORF">EII41_05140</name>
</gene>
<keyword evidence="4" id="KW-0676">Redox-active center</keyword>
<dbReference type="Proteomes" id="UP000278609">
    <property type="component" value="Unassembled WGS sequence"/>
</dbReference>
<comment type="subcellular location">
    <subcellularLocation>
        <location evidence="1">Cell envelope</location>
    </subcellularLocation>
</comment>
<dbReference type="InterPro" id="IPR000866">
    <property type="entry name" value="AhpC/TSA"/>
</dbReference>
<evidence type="ECO:0000313" key="9">
    <source>
        <dbReference type="Proteomes" id="UP000279860"/>
    </source>
</evidence>
<dbReference type="SUPFAM" id="SSF52833">
    <property type="entry name" value="Thioredoxin-like"/>
    <property type="match status" value="1"/>
</dbReference>
<dbReference type="GO" id="GO:0030313">
    <property type="term" value="C:cell envelope"/>
    <property type="evidence" value="ECO:0007669"/>
    <property type="project" value="UniProtKB-SubCell"/>
</dbReference>
<dbReference type="CDD" id="cd02966">
    <property type="entry name" value="TlpA_like_family"/>
    <property type="match status" value="1"/>
</dbReference>
<comment type="caution">
    <text evidence="6">The sequence shown here is derived from an EMBL/GenBank/DDBJ whole genome shotgun (WGS) entry which is preliminary data.</text>
</comment>
<dbReference type="GO" id="GO:0016491">
    <property type="term" value="F:oxidoreductase activity"/>
    <property type="evidence" value="ECO:0007669"/>
    <property type="project" value="InterPro"/>
</dbReference>
<organism evidence="6 8">
    <name type="scientific">Tannerella forsythia</name>
    <name type="common">Bacteroides forsythus</name>
    <dbReference type="NCBI Taxonomy" id="28112"/>
    <lineage>
        <taxon>Bacteria</taxon>
        <taxon>Pseudomonadati</taxon>
        <taxon>Bacteroidota</taxon>
        <taxon>Bacteroidia</taxon>
        <taxon>Bacteroidales</taxon>
        <taxon>Tannerellaceae</taxon>
        <taxon>Tannerella</taxon>
    </lineage>
</organism>
<dbReference type="GO" id="GO:0017004">
    <property type="term" value="P:cytochrome complex assembly"/>
    <property type="evidence" value="ECO:0007669"/>
    <property type="project" value="UniProtKB-KW"/>
</dbReference>
<keyword evidence="2" id="KW-0201">Cytochrome c-type biogenesis</keyword>
<name>A0A3P1XU87_TANFO</name>
<sequence length="151" mass="17310">MHGQDNSALLKVGTQAPAFTLTSIEGETISLSDFKGRYVLIDFWASWCHDCRKASPEMVALFAKYGKENITFLGVSFDDKRENWENAVKHDQLTWTHVSELKKWKETTISGQYGIRWIPTVYLIDPDGRVAYADINGRGLEKKLHEIFGRR</sequence>
<dbReference type="PANTHER" id="PTHR42852">
    <property type="entry name" value="THIOL:DISULFIDE INTERCHANGE PROTEIN DSBE"/>
    <property type="match status" value="1"/>
</dbReference>